<keyword evidence="3" id="KW-1185">Reference proteome</keyword>
<feature type="domain" description="Translation initiation factor beta propellor-like" evidence="1">
    <location>
        <begin position="370"/>
        <end position="439"/>
    </location>
</feature>
<dbReference type="OrthoDB" id="1111149at2759"/>
<name>A0A087GYK1_ARAAL</name>
<protein>
    <recommendedName>
        <fullName evidence="1">Translation initiation factor beta propellor-like domain-containing protein</fullName>
    </recommendedName>
</protein>
<accession>A0A087GYK1</accession>
<dbReference type="Proteomes" id="UP000029120">
    <property type="component" value="Chromosome 5"/>
</dbReference>
<dbReference type="Pfam" id="PF14223">
    <property type="entry name" value="Retrotran_gag_2"/>
    <property type="match status" value="1"/>
</dbReference>
<dbReference type="Pfam" id="PF08662">
    <property type="entry name" value="eIF2A"/>
    <property type="match status" value="1"/>
</dbReference>
<sequence>MADLAKDHGAVRIRAKSRRIESKRAKTGSKKKMTLSSDFHLINFKSEPLNRESQSPHYKVKFTGPNVDAEQLFPVWSELNQLFIRFGPAIQLVQTGSTLEKCKDLYTDVNQFIINDVQWSPLGSYLVSLKPSLLIMNSLENISTPVTEIIQTNSQTLLNLNMSNVSKLTATNYLMWSIQIRALLDGYDLANYLDESLTIPDATITTGDQTTANPAFTFWKRQDKLIFSALIGAISSSLQPLVSRAKTSSAIWSTLASTYAKPSRGHVRQLKNQLKDWKKENKTIDVYLQGVVTRLDQLAILGTTIGHEEQIDQILGGLPEEYKTVIDQVEGRDAPPSIPELHERLLNHEAKLLSSADISFSPAPVNANADKEVDSLFWSPRGNNIVLAGLKGSGILKFFDMEKCVIVNTCEHPKATIVAWDPTESKGLVMVLTIHSCPKTHLKRQPNQNHVITQQEEERILVLLQMGLPYGLAMEINSTGNRHQRNILSCN</sequence>
<proteinExistence type="predicted"/>
<dbReference type="PANTHER" id="PTHR47481">
    <property type="match status" value="1"/>
</dbReference>
<dbReference type="SUPFAM" id="SSF50978">
    <property type="entry name" value="WD40 repeat-like"/>
    <property type="match status" value="1"/>
</dbReference>
<organism evidence="2 3">
    <name type="scientific">Arabis alpina</name>
    <name type="common">Alpine rock-cress</name>
    <dbReference type="NCBI Taxonomy" id="50452"/>
    <lineage>
        <taxon>Eukaryota</taxon>
        <taxon>Viridiplantae</taxon>
        <taxon>Streptophyta</taxon>
        <taxon>Embryophyta</taxon>
        <taxon>Tracheophyta</taxon>
        <taxon>Spermatophyta</taxon>
        <taxon>Magnoliopsida</taxon>
        <taxon>eudicotyledons</taxon>
        <taxon>Gunneridae</taxon>
        <taxon>Pentapetalae</taxon>
        <taxon>rosids</taxon>
        <taxon>malvids</taxon>
        <taxon>Brassicales</taxon>
        <taxon>Brassicaceae</taxon>
        <taxon>Arabideae</taxon>
        <taxon>Arabis</taxon>
    </lineage>
</organism>
<dbReference type="EMBL" id="CM002873">
    <property type="protein sequence ID" value="KFK34953.1"/>
    <property type="molecule type" value="Genomic_DNA"/>
</dbReference>
<evidence type="ECO:0000313" key="2">
    <source>
        <dbReference type="EMBL" id="KFK34953.1"/>
    </source>
</evidence>
<dbReference type="InterPro" id="IPR036322">
    <property type="entry name" value="WD40_repeat_dom_sf"/>
</dbReference>
<dbReference type="Gramene" id="KFK34953">
    <property type="protein sequence ID" value="KFK34953"/>
    <property type="gene ID" value="AALP_AA5G215500"/>
</dbReference>
<reference evidence="3" key="1">
    <citation type="journal article" date="2015" name="Nat. Plants">
        <title>Genome expansion of Arabis alpina linked with retrotransposition and reduced symmetric DNA methylation.</title>
        <authorList>
            <person name="Willing E.M."/>
            <person name="Rawat V."/>
            <person name="Mandakova T."/>
            <person name="Maumus F."/>
            <person name="James G.V."/>
            <person name="Nordstroem K.J."/>
            <person name="Becker C."/>
            <person name="Warthmann N."/>
            <person name="Chica C."/>
            <person name="Szarzynska B."/>
            <person name="Zytnicki M."/>
            <person name="Albani M.C."/>
            <person name="Kiefer C."/>
            <person name="Bergonzi S."/>
            <person name="Castaings L."/>
            <person name="Mateos J.L."/>
            <person name="Berns M.C."/>
            <person name="Bujdoso N."/>
            <person name="Piofczyk T."/>
            <person name="de Lorenzo L."/>
            <person name="Barrero-Sicilia C."/>
            <person name="Mateos I."/>
            <person name="Piednoel M."/>
            <person name="Hagmann J."/>
            <person name="Chen-Min-Tao R."/>
            <person name="Iglesias-Fernandez R."/>
            <person name="Schuster S.C."/>
            <person name="Alonso-Blanco C."/>
            <person name="Roudier F."/>
            <person name="Carbonero P."/>
            <person name="Paz-Ares J."/>
            <person name="Davis S.J."/>
            <person name="Pecinka A."/>
            <person name="Quesneville H."/>
            <person name="Colot V."/>
            <person name="Lysak M.A."/>
            <person name="Weigel D."/>
            <person name="Coupland G."/>
            <person name="Schneeberger K."/>
        </authorList>
    </citation>
    <scope>NUCLEOTIDE SEQUENCE [LARGE SCALE GENOMIC DNA]</scope>
    <source>
        <strain evidence="3">cv. Pajares</strain>
    </source>
</reference>
<dbReference type="InterPro" id="IPR013979">
    <property type="entry name" value="TIF_beta_prop-like"/>
</dbReference>
<evidence type="ECO:0000313" key="3">
    <source>
        <dbReference type="Proteomes" id="UP000029120"/>
    </source>
</evidence>
<dbReference type="eggNOG" id="KOG0017">
    <property type="taxonomic scope" value="Eukaryota"/>
</dbReference>
<dbReference type="eggNOG" id="KOG2314">
    <property type="taxonomic scope" value="Eukaryota"/>
</dbReference>
<evidence type="ECO:0000259" key="1">
    <source>
        <dbReference type="Pfam" id="PF08662"/>
    </source>
</evidence>
<gene>
    <name evidence="2" type="ordered locus">AALP_Aa5g215500</name>
</gene>
<dbReference type="PANTHER" id="PTHR47481:SF22">
    <property type="entry name" value="RETROTRANSPOSON GAG DOMAIN-CONTAINING PROTEIN"/>
    <property type="match status" value="1"/>
</dbReference>
<dbReference type="AlphaFoldDB" id="A0A087GYK1"/>